<sequence length="638" mass="74117">MSWFQRLYETYEDCVKASERTKVVIAPVAHTHKDVNITIRLDDKDFDVVAEDIKVTEVGEDTIVPTTDDNNCKWGLAVNIKTYLNLNEKKRYQSQLQDWVNFDPSNKEIAVVNKYIQSGRLIEDLIQKKVLRKNDGLNEEKEDKYKVFIGEKQKQDVFIRWIVGTDKNRRETWKNDGIKRSWQGFMKHKIALANGQDAEATSRPLCYRPLCYISGEYAVLTTKHPYANAKAKLISAEDKKNFVFNGRFATKGEVVGIGYEVTQKAHNTLKWLMSKKRDQAYQNGEQKFVAWTIENVKSSLPKVGDSSDSLLEEESIREISGNVGQVFGSKLAKKIRGYKEDLNPNDNDNTAIIGIDDASPGRTAVIYYREIKCSSFLDNIENWHKKYAWQQYYENRKGKYIYFFGAPSIDVIANAYFYKKTNTEKKGGRYTIGRNEYKIKKKIIRELIPSIVENKEIPKYIEEKFVRKASNPVALEDQQWKTILRIACSIYKGNKPKEEYKMCLDEENKNRDYLYGRMLAVIHKGEYSILKERKNEEDHLGKSVRQTNAQRLMKRFSENPFDTWKLLYEKFNSAYGSRIKGNWVENMIKNIVVAGNTEELKSNKPLTGEYLLGFFCQLKELESPKKLDKGDKNNECTE</sequence>
<dbReference type="NCBIfam" id="TIGR01863">
    <property type="entry name" value="cas_Csd1"/>
    <property type="match status" value="1"/>
</dbReference>
<protein>
    <submittedName>
        <fullName evidence="1">CRISPR-associated protein csd1</fullName>
    </submittedName>
</protein>
<organism evidence="1">
    <name type="scientific">Candidatus Endomicrobium sp. MdDo-005</name>
    <dbReference type="NCBI Taxonomy" id="1837115"/>
    <lineage>
        <taxon>Bacteria</taxon>
        <taxon>Pseudomonadati</taxon>
        <taxon>Elusimicrobiota</taxon>
        <taxon>Endomicrobiia</taxon>
        <taxon>Endomicrobiales</taxon>
        <taxon>Endomicrobiaceae</taxon>
        <taxon>Endomicrobium</taxon>
    </lineage>
</organism>
<accession>A0A1C9ZTD0</accession>
<dbReference type="AlphaFoldDB" id="A0A1C9ZTD0"/>
<dbReference type="Pfam" id="PF09709">
    <property type="entry name" value="Cas_Csd1"/>
    <property type="match status" value="1"/>
</dbReference>
<name>A0A1C9ZTD0_9BACT</name>
<proteinExistence type="predicted"/>
<evidence type="ECO:0000313" key="1">
    <source>
        <dbReference type="EMBL" id="BAV59404.1"/>
    </source>
</evidence>
<reference evidence="1" key="1">
    <citation type="journal article" date="2016" name="Genome Biol. Evol.">
        <title>Comparison of intracellular "Ca. Endomicrobium trichonymphae" genomovars illuminates the requirement and decay of defense systems against foreign DNA.</title>
        <authorList>
            <person name="Izawa K."/>
            <person name="Kuwahara H."/>
            <person name="Kihara K."/>
            <person name="Yuki M."/>
            <person name="Lo N."/>
            <person name="Ito T."/>
            <person name="Ohkuma M."/>
            <person name="Hongoh Y."/>
        </authorList>
    </citation>
    <scope>NUCLEOTIDE SEQUENCE</scope>
    <source>
        <strain evidence="1">MdDo-005</strain>
    </source>
</reference>
<dbReference type="InterPro" id="IPR010144">
    <property type="entry name" value="CRISPR-assoc_prot_Csd1-typ"/>
</dbReference>
<dbReference type="EMBL" id="LC153667">
    <property type="protein sequence ID" value="BAV59404.1"/>
    <property type="molecule type" value="Genomic_DNA"/>
</dbReference>